<gene>
    <name evidence="5" type="ORF">GBAR_LOCUS3178</name>
</gene>
<dbReference type="GO" id="GO:0006412">
    <property type="term" value="P:translation"/>
    <property type="evidence" value="ECO:0007669"/>
    <property type="project" value="InterPro"/>
</dbReference>
<evidence type="ECO:0000259" key="4">
    <source>
        <dbReference type="Pfam" id="PF03235"/>
    </source>
</evidence>
<dbReference type="PANTHER" id="PTHR23321">
    <property type="entry name" value="RIBOSOMAL PROTEIN S15, BACTERIAL AND ORGANELLAR"/>
    <property type="match status" value="1"/>
</dbReference>
<comment type="caution">
    <text evidence="5">The sequence shown here is derived from an EMBL/GenBank/DDBJ whole genome shotgun (WGS) entry which is preliminary data.</text>
</comment>
<dbReference type="SUPFAM" id="SSF47060">
    <property type="entry name" value="S15/NS1 RNA-binding domain"/>
    <property type="match status" value="1"/>
</dbReference>
<evidence type="ECO:0000256" key="3">
    <source>
        <dbReference type="ARBA" id="ARBA00023274"/>
    </source>
</evidence>
<dbReference type="SMART" id="SM01387">
    <property type="entry name" value="Ribosomal_S15"/>
    <property type="match status" value="1"/>
</dbReference>
<sequence>MATFNRTHYKIADLLRLFAIDELVLQPKFQRRLAWEEVARAYLIDTVVRGLPMPKIYLRGVVASPTQFQYEVVDGQQRLTAIVDFYNGTLRLDPRHHPQFGGLTFVELPEPVQAAFLSYEISAEVMEDASDPEVWAMFERLNDYTLVLNRQEKLNARWFGWFKQTAYNLAAEGPSLEAWENMGIFSSRQIARMREVELTSDIIVAVVRGISDISMIANVYKDYDDEFQNREAVERVFRNALRSIQDQIGPIVRATRFRRIAWFYSLMVSTCDVLEGIPAGMGPGILQTGESVCSRMQDLHEVLKAPEPPEGLAELHATLSRATSHVRERRIRHEHFYNLLTLPDGDWDHRWQELGGAEIMLDADVRERITREYRTRPNDTGSTELQVAILTERIRQVTDHLRTHKKDFHSRRGLVSMVSKRRRLLKYLSNEDVNRYQTLISRLGLRR</sequence>
<proteinExistence type="inferred from homology"/>
<organism evidence="5 6">
    <name type="scientific">Geodia barretti</name>
    <name type="common">Barrett's horny sponge</name>
    <dbReference type="NCBI Taxonomy" id="519541"/>
    <lineage>
        <taxon>Eukaryota</taxon>
        <taxon>Metazoa</taxon>
        <taxon>Porifera</taxon>
        <taxon>Demospongiae</taxon>
        <taxon>Heteroscleromorpha</taxon>
        <taxon>Tetractinellida</taxon>
        <taxon>Astrophorina</taxon>
        <taxon>Geodiidae</taxon>
        <taxon>Geodia</taxon>
    </lineage>
</organism>
<dbReference type="Proteomes" id="UP001174909">
    <property type="component" value="Unassembled WGS sequence"/>
</dbReference>
<keyword evidence="3" id="KW-0687">Ribonucleoprotein</keyword>
<dbReference type="NCBIfam" id="TIGR00952">
    <property type="entry name" value="S15_bact"/>
    <property type="match status" value="1"/>
</dbReference>
<reference evidence="5" key="1">
    <citation type="submission" date="2023-03" db="EMBL/GenBank/DDBJ databases">
        <authorList>
            <person name="Steffen K."/>
            <person name="Cardenas P."/>
        </authorList>
    </citation>
    <scope>NUCLEOTIDE SEQUENCE</scope>
</reference>
<evidence type="ECO:0000313" key="5">
    <source>
        <dbReference type="EMBL" id="CAI8001381.1"/>
    </source>
</evidence>
<dbReference type="PANTHER" id="PTHR23321:SF26">
    <property type="entry name" value="SMALL RIBOSOMAL SUBUNIT PROTEIN US15M"/>
    <property type="match status" value="1"/>
</dbReference>
<dbReference type="Gene3D" id="6.10.250.3130">
    <property type="match status" value="1"/>
</dbReference>
<keyword evidence="2 5" id="KW-0689">Ribosomal protein</keyword>
<evidence type="ECO:0000256" key="2">
    <source>
        <dbReference type="ARBA" id="ARBA00022980"/>
    </source>
</evidence>
<dbReference type="EMBL" id="CASHTH010000436">
    <property type="protein sequence ID" value="CAI8001381.1"/>
    <property type="molecule type" value="Genomic_DNA"/>
</dbReference>
<dbReference type="GO" id="GO:0003735">
    <property type="term" value="F:structural constituent of ribosome"/>
    <property type="evidence" value="ECO:0007669"/>
    <property type="project" value="InterPro"/>
</dbReference>
<feature type="domain" description="GmrSD restriction endonucleases N-terminal" evidence="4">
    <location>
        <begin position="24"/>
        <end position="159"/>
    </location>
</feature>
<keyword evidence="6" id="KW-1185">Reference proteome</keyword>
<dbReference type="PROSITE" id="PS00362">
    <property type="entry name" value="RIBOSOMAL_S15"/>
    <property type="match status" value="1"/>
</dbReference>
<dbReference type="Gene3D" id="1.10.287.10">
    <property type="entry name" value="S15/NS1, RNA-binding"/>
    <property type="match status" value="1"/>
</dbReference>
<evidence type="ECO:0000256" key="1">
    <source>
        <dbReference type="ARBA" id="ARBA00008434"/>
    </source>
</evidence>
<dbReference type="InterPro" id="IPR000589">
    <property type="entry name" value="Ribosomal_uS15"/>
</dbReference>
<dbReference type="InterPro" id="IPR004919">
    <property type="entry name" value="GmrSD_N"/>
</dbReference>
<dbReference type="Pfam" id="PF03235">
    <property type="entry name" value="GmrSD_N"/>
    <property type="match status" value="1"/>
</dbReference>
<accession>A0AA35R3V6</accession>
<dbReference type="HAMAP" id="MF_01343_B">
    <property type="entry name" value="Ribosomal_uS15_B"/>
    <property type="match status" value="1"/>
</dbReference>
<dbReference type="InterPro" id="IPR009068">
    <property type="entry name" value="uS15_NS1_RNA-bd_sf"/>
</dbReference>
<name>A0AA35R3V6_GEOBA</name>
<dbReference type="FunFam" id="1.10.287.10:FF:000002">
    <property type="entry name" value="30S ribosomal protein S15"/>
    <property type="match status" value="1"/>
</dbReference>
<dbReference type="Pfam" id="PF00312">
    <property type="entry name" value="Ribosomal_S15"/>
    <property type="match status" value="1"/>
</dbReference>
<evidence type="ECO:0000313" key="6">
    <source>
        <dbReference type="Proteomes" id="UP001174909"/>
    </source>
</evidence>
<dbReference type="GO" id="GO:0005840">
    <property type="term" value="C:ribosome"/>
    <property type="evidence" value="ECO:0007669"/>
    <property type="project" value="UniProtKB-KW"/>
</dbReference>
<protein>
    <submittedName>
        <fullName evidence="5">30S ribosomal protein S15</fullName>
    </submittedName>
</protein>
<dbReference type="GO" id="GO:1990904">
    <property type="term" value="C:ribonucleoprotein complex"/>
    <property type="evidence" value="ECO:0007669"/>
    <property type="project" value="UniProtKB-KW"/>
</dbReference>
<dbReference type="AlphaFoldDB" id="A0AA35R3V6"/>
<dbReference type="GO" id="GO:0005737">
    <property type="term" value="C:cytoplasm"/>
    <property type="evidence" value="ECO:0007669"/>
    <property type="project" value="UniProtKB-ARBA"/>
</dbReference>
<dbReference type="CDD" id="cd00353">
    <property type="entry name" value="Ribosomal_S15p_S13e"/>
    <property type="match status" value="1"/>
</dbReference>
<comment type="similarity">
    <text evidence="1">Belongs to the universal ribosomal protein uS15 family.</text>
</comment>
<dbReference type="InterPro" id="IPR005290">
    <property type="entry name" value="Ribosomal_uS15_bac-type"/>
</dbReference>